<gene>
    <name evidence="6" type="ORF">CVT24_004256</name>
</gene>
<keyword evidence="2" id="KW-0235">DNA replication</keyword>
<protein>
    <recommendedName>
        <fullName evidence="8">Origin recognition complex subunit 5</fullName>
    </recommendedName>
</protein>
<evidence type="ECO:0000259" key="5">
    <source>
        <dbReference type="Pfam" id="PF21639"/>
    </source>
</evidence>
<comment type="subcellular location">
    <subcellularLocation>
        <location evidence="1">Nucleus</location>
    </subcellularLocation>
</comment>
<evidence type="ECO:0000313" key="6">
    <source>
        <dbReference type="EMBL" id="PPQ63747.1"/>
    </source>
</evidence>
<sequence length="550" mass="61800">MAQVLPGYELFSDELTTLISTFPPPFIYVHDQESLPITCRVTDALLNNISLGESSVQPGAKVKHTRVDGISCFTTRLFYEAVINGLVGHQADWEEGCSNWAPEEDLGVRWNENLDTFLHGLRAVHRHLCKQNGISSTSNTASDKGKDKQSQYDNVRLVIVVERIERLRDNLPELIVPLTRLAELARIDVSVIFMSQVGWQDIRPPFGASPDPYYIDINPPAKENVVKYLISNFAELSKRFDETVNPYHPALQSLYTHFVTFLCDVCFPFTHDQQELQYIAAARWPGFVKPVLDRYTSHGEDGEAQEAMSWAPHTEEIRMRLAKLFNPSLNSALEALLPRQTNATEWSQTHEPPPNILNLPPLQANQAISKSTADKRSTLESGSGMKNLPKMCKYILLASFLASTNPAKSDLRMFGRGLDEKKRKRKFTQRTTKANVGPAKIPQRLIGPSPFPLDRMIAILGALLEENDADTWIGSREFLIAGEQTDLETMRVGVLADVMELTSMRLLHRTSPADRLDGPPMFKCVVSYEDCLALAKQLDVALNDLLWDPV</sequence>
<dbReference type="GO" id="GO:0005664">
    <property type="term" value="C:nuclear origin of replication recognition complex"/>
    <property type="evidence" value="ECO:0007669"/>
    <property type="project" value="TreeGrafter"/>
</dbReference>
<proteinExistence type="predicted"/>
<dbReference type="GO" id="GO:0006270">
    <property type="term" value="P:DNA replication initiation"/>
    <property type="evidence" value="ECO:0007669"/>
    <property type="project" value="TreeGrafter"/>
</dbReference>
<name>A0A409VEM0_9AGAR</name>
<dbReference type="InterPro" id="IPR047088">
    <property type="entry name" value="ORC5_C"/>
</dbReference>
<evidence type="ECO:0000256" key="3">
    <source>
        <dbReference type="ARBA" id="ARBA00023242"/>
    </source>
</evidence>
<accession>A0A409VEM0</accession>
<organism evidence="6 7">
    <name type="scientific">Panaeolus cyanescens</name>
    <dbReference type="NCBI Taxonomy" id="181874"/>
    <lineage>
        <taxon>Eukaryota</taxon>
        <taxon>Fungi</taxon>
        <taxon>Dikarya</taxon>
        <taxon>Basidiomycota</taxon>
        <taxon>Agaricomycotina</taxon>
        <taxon>Agaricomycetes</taxon>
        <taxon>Agaricomycetidae</taxon>
        <taxon>Agaricales</taxon>
        <taxon>Agaricineae</taxon>
        <taxon>Galeropsidaceae</taxon>
        <taxon>Panaeolus</taxon>
    </lineage>
</organism>
<dbReference type="GO" id="GO:0003688">
    <property type="term" value="F:DNA replication origin binding"/>
    <property type="evidence" value="ECO:0007669"/>
    <property type="project" value="TreeGrafter"/>
</dbReference>
<dbReference type="Pfam" id="PF21639">
    <property type="entry name" value="ORC5_lid"/>
    <property type="match status" value="1"/>
</dbReference>
<keyword evidence="7" id="KW-1185">Reference proteome</keyword>
<evidence type="ECO:0008006" key="8">
    <source>
        <dbReference type="Google" id="ProtNLM"/>
    </source>
</evidence>
<dbReference type="EMBL" id="NHTK01006111">
    <property type="protein sequence ID" value="PPQ63747.1"/>
    <property type="molecule type" value="Genomic_DNA"/>
</dbReference>
<dbReference type="InterPro" id="IPR048866">
    <property type="entry name" value="ORC5_lid"/>
</dbReference>
<dbReference type="PANTHER" id="PTHR12705">
    <property type="entry name" value="ORIGIN RECOGNITION COMPLEX SUBUNIT 5"/>
    <property type="match status" value="1"/>
</dbReference>
<dbReference type="AlphaFoldDB" id="A0A409VEM0"/>
<dbReference type="OrthoDB" id="365981at2759"/>
<evidence type="ECO:0000313" key="7">
    <source>
        <dbReference type="Proteomes" id="UP000284842"/>
    </source>
</evidence>
<comment type="caution">
    <text evidence="6">The sequence shown here is derived from an EMBL/GenBank/DDBJ whole genome shotgun (WGS) entry which is preliminary data.</text>
</comment>
<feature type="domain" description="ORC5 lid" evidence="5">
    <location>
        <begin position="255"/>
        <end position="294"/>
    </location>
</feature>
<dbReference type="InterPro" id="IPR020796">
    <property type="entry name" value="ORC5"/>
</dbReference>
<evidence type="ECO:0000259" key="4">
    <source>
        <dbReference type="Pfam" id="PF14630"/>
    </source>
</evidence>
<dbReference type="Pfam" id="PF14630">
    <property type="entry name" value="ORC5_C"/>
    <property type="match status" value="1"/>
</dbReference>
<dbReference type="InParanoid" id="A0A409VEM0"/>
<evidence type="ECO:0000256" key="2">
    <source>
        <dbReference type="ARBA" id="ARBA00022705"/>
    </source>
</evidence>
<dbReference type="Proteomes" id="UP000284842">
    <property type="component" value="Unassembled WGS sequence"/>
</dbReference>
<keyword evidence="3" id="KW-0539">Nucleus</keyword>
<dbReference type="PANTHER" id="PTHR12705:SF0">
    <property type="entry name" value="ORIGIN RECOGNITION COMPLEX SUBUNIT 5"/>
    <property type="match status" value="1"/>
</dbReference>
<dbReference type="STRING" id="181874.A0A409VEM0"/>
<feature type="domain" description="Origin recognition complex subunit 5 C-terminal" evidence="4">
    <location>
        <begin position="388"/>
        <end position="545"/>
    </location>
</feature>
<evidence type="ECO:0000256" key="1">
    <source>
        <dbReference type="ARBA" id="ARBA00004123"/>
    </source>
</evidence>
<reference evidence="6 7" key="1">
    <citation type="journal article" date="2018" name="Evol. Lett.">
        <title>Horizontal gene cluster transfer increased hallucinogenic mushroom diversity.</title>
        <authorList>
            <person name="Reynolds H.T."/>
            <person name="Vijayakumar V."/>
            <person name="Gluck-Thaler E."/>
            <person name="Korotkin H.B."/>
            <person name="Matheny P.B."/>
            <person name="Slot J.C."/>
        </authorList>
    </citation>
    <scope>NUCLEOTIDE SEQUENCE [LARGE SCALE GENOMIC DNA]</scope>
    <source>
        <strain evidence="6 7">2629</strain>
    </source>
</reference>